<evidence type="ECO:0000313" key="3">
    <source>
        <dbReference type="EMBL" id="KAG1366484.1"/>
    </source>
</evidence>
<evidence type="ECO:0000256" key="1">
    <source>
        <dbReference type="ARBA" id="ARBA00022737"/>
    </source>
</evidence>
<reference evidence="3" key="2">
    <citation type="submission" date="2019-07" db="EMBL/GenBank/DDBJ databases">
        <authorList>
            <person name="Yang Y."/>
            <person name="Bocs S."/>
            <person name="Baudouin L."/>
        </authorList>
    </citation>
    <scope>NUCLEOTIDE SEQUENCE</scope>
    <source>
        <tissue evidence="3">Spear leaf of Hainan Tall coconut</tissue>
    </source>
</reference>
<name>A0A8K0ISP0_COCNU</name>
<dbReference type="Proteomes" id="UP000797356">
    <property type="component" value="Chromosome 13"/>
</dbReference>
<dbReference type="PANTHER" id="PTHR47926:SF359">
    <property type="entry name" value="PENTACOTRIPEPTIDE-REPEAT REGION OF PRORP DOMAIN-CONTAINING PROTEIN"/>
    <property type="match status" value="1"/>
</dbReference>
<dbReference type="EMBL" id="CM017884">
    <property type="protein sequence ID" value="KAG1366484.1"/>
    <property type="molecule type" value="Genomic_DNA"/>
</dbReference>
<dbReference type="InterPro" id="IPR002885">
    <property type="entry name" value="PPR_rpt"/>
</dbReference>
<accession>A0A8K0ISP0</accession>
<dbReference type="PROSITE" id="PS51375">
    <property type="entry name" value="PPR"/>
    <property type="match status" value="1"/>
</dbReference>
<dbReference type="InterPro" id="IPR046960">
    <property type="entry name" value="PPR_At4g14850-like_plant"/>
</dbReference>
<dbReference type="AlphaFoldDB" id="A0A8K0ISP0"/>
<comment type="caution">
    <text evidence="3">The sequence shown here is derived from an EMBL/GenBank/DDBJ whole genome shotgun (WGS) entry which is preliminary data.</text>
</comment>
<keyword evidence="1" id="KW-0677">Repeat</keyword>
<dbReference type="GO" id="GO:0003723">
    <property type="term" value="F:RNA binding"/>
    <property type="evidence" value="ECO:0007669"/>
    <property type="project" value="InterPro"/>
</dbReference>
<dbReference type="NCBIfam" id="TIGR00756">
    <property type="entry name" value="PPR"/>
    <property type="match status" value="1"/>
</dbReference>
<evidence type="ECO:0000256" key="2">
    <source>
        <dbReference type="PROSITE-ProRule" id="PRU00708"/>
    </source>
</evidence>
<dbReference type="OrthoDB" id="786827at2759"/>
<dbReference type="PANTHER" id="PTHR47926">
    <property type="entry name" value="PENTATRICOPEPTIDE REPEAT-CONTAINING PROTEIN"/>
    <property type="match status" value="1"/>
</dbReference>
<protein>
    <submittedName>
        <fullName evidence="3">Putative pentatricopeptide repeat-containing protein</fullName>
    </submittedName>
</protein>
<proteinExistence type="predicted"/>
<keyword evidence="4" id="KW-1185">Reference proteome</keyword>
<dbReference type="Gene3D" id="1.25.40.10">
    <property type="entry name" value="Tetratricopeptide repeat domain"/>
    <property type="match status" value="1"/>
</dbReference>
<evidence type="ECO:0000313" key="4">
    <source>
        <dbReference type="Proteomes" id="UP000797356"/>
    </source>
</evidence>
<organism evidence="3 4">
    <name type="scientific">Cocos nucifera</name>
    <name type="common">Coconut palm</name>
    <dbReference type="NCBI Taxonomy" id="13894"/>
    <lineage>
        <taxon>Eukaryota</taxon>
        <taxon>Viridiplantae</taxon>
        <taxon>Streptophyta</taxon>
        <taxon>Embryophyta</taxon>
        <taxon>Tracheophyta</taxon>
        <taxon>Spermatophyta</taxon>
        <taxon>Magnoliopsida</taxon>
        <taxon>Liliopsida</taxon>
        <taxon>Arecaceae</taxon>
        <taxon>Arecoideae</taxon>
        <taxon>Cocoseae</taxon>
        <taxon>Attaleinae</taxon>
        <taxon>Cocos</taxon>
    </lineage>
</organism>
<feature type="repeat" description="PPR" evidence="2">
    <location>
        <begin position="39"/>
        <end position="73"/>
    </location>
</feature>
<dbReference type="Pfam" id="PF01535">
    <property type="entry name" value="PPR"/>
    <property type="match status" value="2"/>
</dbReference>
<dbReference type="GO" id="GO:0009451">
    <property type="term" value="P:RNA modification"/>
    <property type="evidence" value="ECO:0007669"/>
    <property type="project" value="InterPro"/>
</dbReference>
<sequence length="140" mass="15378">MVLILKRLGALLQQCSKTKASDHGATIHAVIIKMGLGSDLILSNHLISMYAKCNNFKAAHKVFDEMPKRNLVSWSAIIAGYDQSGKPLMALNIFAGMQLQPNEYVYASVLSACASILALNQGKQVLQRTRNLKKVWSCSD</sequence>
<gene>
    <name evidence="3" type="ORF">COCNU_13G002740</name>
</gene>
<reference evidence="3" key="1">
    <citation type="journal article" date="2017" name="Gigascience">
        <title>The genome draft of coconut (Cocos nucifera).</title>
        <authorList>
            <person name="Xiao Y."/>
            <person name="Xu P."/>
            <person name="Fan H."/>
            <person name="Baudouin L."/>
            <person name="Xia W."/>
            <person name="Bocs S."/>
            <person name="Xu J."/>
            <person name="Li Q."/>
            <person name="Guo A."/>
            <person name="Zhou L."/>
            <person name="Li J."/>
            <person name="Wu Y."/>
            <person name="Ma Z."/>
            <person name="Armero A."/>
            <person name="Issali A.E."/>
            <person name="Liu N."/>
            <person name="Peng M."/>
            <person name="Yang Y."/>
        </authorList>
    </citation>
    <scope>NUCLEOTIDE SEQUENCE</scope>
    <source>
        <tissue evidence="3">Spear leaf of Hainan Tall coconut</tissue>
    </source>
</reference>
<dbReference type="InterPro" id="IPR011990">
    <property type="entry name" value="TPR-like_helical_dom_sf"/>
</dbReference>
<dbReference type="FunFam" id="1.25.40.10:FF:000344">
    <property type="entry name" value="Pentatricopeptide repeat-containing protein"/>
    <property type="match status" value="1"/>
</dbReference>